<dbReference type="InterPro" id="IPR029052">
    <property type="entry name" value="Metallo-depent_PP-like"/>
</dbReference>
<reference evidence="6 7" key="1">
    <citation type="journal article" date="2017" name="Int. J. Syst. Evol. Microbiol.">
        <title>Achromobacter aloeverae sp. nov., isolated from the root of Aloe vera (L.) Burm.f.</title>
        <authorList>
            <person name="Kuncharoen N."/>
            <person name="Muramatsu Y."/>
            <person name="Shibata C."/>
            <person name="Kamakura Y."/>
            <person name="Nakagawa Y."/>
            <person name="Tanasupawat S."/>
        </authorList>
    </citation>
    <scope>NUCLEOTIDE SEQUENCE [LARGE SCALE GENOMIC DNA]</scope>
    <source>
        <strain evidence="6 7">AVA-1</strain>
    </source>
</reference>
<feature type="domain" description="Calcineurin-like phosphoesterase" evidence="5">
    <location>
        <begin position="1"/>
        <end position="200"/>
    </location>
</feature>
<dbReference type="CDD" id="cd07402">
    <property type="entry name" value="MPP_GpdQ"/>
    <property type="match status" value="1"/>
</dbReference>
<protein>
    <submittedName>
        <fullName evidence="6">Phosphodiesterase</fullName>
    </submittedName>
</protein>
<dbReference type="Proteomes" id="UP000290849">
    <property type="component" value="Unassembled WGS sequence"/>
</dbReference>
<dbReference type="InterPro" id="IPR004843">
    <property type="entry name" value="Calcineurin-like_PHP"/>
</dbReference>
<dbReference type="SUPFAM" id="SSF56300">
    <property type="entry name" value="Metallo-dependent phosphatases"/>
    <property type="match status" value="1"/>
</dbReference>
<evidence type="ECO:0000313" key="6">
    <source>
        <dbReference type="EMBL" id="RXN90132.1"/>
    </source>
</evidence>
<evidence type="ECO:0000256" key="1">
    <source>
        <dbReference type="ARBA" id="ARBA00022723"/>
    </source>
</evidence>
<proteinExistence type="inferred from homology"/>
<dbReference type="Gene3D" id="3.30.750.180">
    <property type="entry name" value="GpdQ, beta-strand dimerisation domain"/>
    <property type="match status" value="1"/>
</dbReference>
<keyword evidence="7" id="KW-1185">Reference proteome</keyword>
<dbReference type="RefSeq" id="WP_129150566.1">
    <property type="nucleotide sequence ID" value="NZ_JBHSDO010000014.1"/>
</dbReference>
<keyword evidence="3" id="KW-0408">Iron</keyword>
<dbReference type="InterPro" id="IPR042281">
    <property type="entry name" value="GpdQ_beta-strand"/>
</dbReference>
<dbReference type="InterPro" id="IPR042283">
    <property type="entry name" value="GpdQ_catalytic"/>
</dbReference>
<evidence type="ECO:0000256" key="4">
    <source>
        <dbReference type="ARBA" id="ARBA00025742"/>
    </source>
</evidence>
<comment type="similarity">
    <text evidence="4">Belongs to the cyclic nucleotide phosphodiesterase class-III family.</text>
</comment>
<name>A0A4V1MS55_9BURK</name>
<keyword evidence="1" id="KW-0479">Metal-binding</keyword>
<evidence type="ECO:0000313" key="7">
    <source>
        <dbReference type="Proteomes" id="UP000290849"/>
    </source>
</evidence>
<dbReference type="PANTHER" id="PTHR42988:SF2">
    <property type="entry name" value="CYCLIC NUCLEOTIDE PHOSPHODIESTERASE CBUA0032-RELATED"/>
    <property type="match status" value="1"/>
</dbReference>
<dbReference type="InterPro" id="IPR050884">
    <property type="entry name" value="CNP_phosphodiesterase-III"/>
</dbReference>
<organism evidence="6 7">
    <name type="scientific">Achromobacter aloeverae</name>
    <dbReference type="NCBI Taxonomy" id="1750518"/>
    <lineage>
        <taxon>Bacteria</taxon>
        <taxon>Pseudomonadati</taxon>
        <taxon>Pseudomonadota</taxon>
        <taxon>Betaproteobacteria</taxon>
        <taxon>Burkholderiales</taxon>
        <taxon>Alcaligenaceae</taxon>
        <taxon>Achromobacter</taxon>
    </lineage>
</organism>
<gene>
    <name evidence="6" type="ORF">C7R54_11365</name>
</gene>
<comment type="caution">
    <text evidence="6">The sequence shown here is derived from an EMBL/GenBank/DDBJ whole genome shotgun (WGS) entry which is preliminary data.</text>
</comment>
<evidence type="ECO:0000259" key="5">
    <source>
        <dbReference type="Pfam" id="PF00149"/>
    </source>
</evidence>
<evidence type="ECO:0000256" key="2">
    <source>
        <dbReference type="ARBA" id="ARBA00022801"/>
    </source>
</evidence>
<keyword evidence="2" id="KW-0378">Hydrolase</keyword>
<dbReference type="EMBL" id="PYAL01000003">
    <property type="protein sequence ID" value="RXN90132.1"/>
    <property type="molecule type" value="Genomic_DNA"/>
</dbReference>
<accession>A0A4V1MS55</accession>
<dbReference type="GO" id="GO:0046872">
    <property type="term" value="F:metal ion binding"/>
    <property type="evidence" value="ECO:0007669"/>
    <property type="project" value="UniProtKB-KW"/>
</dbReference>
<dbReference type="GO" id="GO:0004112">
    <property type="term" value="F:cyclic-nucleotide phosphodiesterase activity"/>
    <property type="evidence" value="ECO:0007669"/>
    <property type="project" value="InterPro"/>
</dbReference>
<dbReference type="Pfam" id="PF00149">
    <property type="entry name" value="Metallophos"/>
    <property type="match status" value="1"/>
</dbReference>
<dbReference type="PANTHER" id="PTHR42988">
    <property type="entry name" value="PHOSPHOHYDROLASE"/>
    <property type="match status" value="1"/>
</dbReference>
<dbReference type="AlphaFoldDB" id="A0A4V1MS55"/>
<sequence length="275" mass="30478">MLIAQITDLHIRLPGQKAYRVVETDAYLPPAVQALNRLDPAPDLVVVSGDLTDFGRPAEYAHLKKMLDALRMPYVLLPGNHDDRDMLREVFDDHPYLAGADTDGFMQYAVEDFPVRVLALDTVVPRQSHGSLCERRLAWLADRLGEQPERPTVIVMHHPPFETGIGHMDAIGLLEGGEGLADVVSRHRNVERILCGHLHRTIFRRYAGTIASTCPSPAHQIALDLRPDGPSAFVMEPPGFQLHEWRNGALVSHVAVIGDYAGPYPFHEGGALIDE</sequence>
<dbReference type="InterPro" id="IPR026575">
    <property type="entry name" value="GpdQ/CpdA-like"/>
</dbReference>
<evidence type="ECO:0000256" key="3">
    <source>
        <dbReference type="ARBA" id="ARBA00023004"/>
    </source>
</evidence>
<dbReference type="OrthoDB" id="9784378at2"/>
<dbReference type="Gene3D" id="3.60.21.40">
    <property type="entry name" value="GpdQ, catalytic alpha/beta sandwich domain"/>
    <property type="match status" value="1"/>
</dbReference>